<organism evidence="7 8">
    <name type="scientific">Rubrivirga litoralis</name>
    <dbReference type="NCBI Taxonomy" id="3075598"/>
    <lineage>
        <taxon>Bacteria</taxon>
        <taxon>Pseudomonadati</taxon>
        <taxon>Rhodothermota</taxon>
        <taxon>Rhodothermia</taxon>
        <taxon>Rhodothermales</taxon>
        <taxon>Rubricoccaceae</taxon>
        <taxon>Rubrivirga</taxon>
    </lineage>
</organism>
<feature type="transmembrane region" description="Helical" evidence="5">
    <location>
        <begin position="18"/>
        <end position="37"/>
    </location>
</feature>
<reference evidence="7 8" key="1">
    <citation type="submission" date="2023-09" db="EMBL/GenBank/DDBJ databases">
        <authorList>
            <person name="Rey-Velasco X."/>
        </authorList>
    </citation>
    <scope>NUCLEOTIDE SEQUENCE [LARGE SCALE GENOMIC DNA]</scope>
    <source>
        <strain evidence="7 8">F394</strain>
    </source>
</reference>
<feature type="transmembrane region" description="Helical" evidence="5">
    <location>
        <begin position="102"/>
        <end position="122"/>
    </location>
</feature>
<protein>
    <submittedName>
        <fullName evidence="7">RDD family protein</fullName>
    </submittedName>
</protein>
<dbReference type="Proteomes" id="UP001267426">
    <property type="component" value="Unassembled WGS sequence"/>
</dbReference>
<keyword evidence="4 5" id="KW-0472">Membrane</keyword>
<keyword evidence="8" id="KW-1185">Reference proteome</keyword>
<dbReference type="RefSeq" id="WP_311664261.1">
    <property type="nucleotide sequence ID" value="NZ_JAVRHT010000027.1"/>
</dbReference>
<feature type="transmembrane region" description="Helical" evidence="5">
    <location>
        <begin position="128"/>
        <end position="146"/>
    </location>
</feature>
<accession>A0ABU3BSZ4</accession>
<dbReference type="EMBL" id="JAVRHT010000027">
    <property type="protein sequence ID" value="MDT0632407.1"/>
    <property type="molecule type" value="Genomic_DNA"/>
</dbReference>
<evidence type="ECO:0000256" key="5">
    <source>
        <dbReference type="SAM" id="Phobius"/>
    </source>
</evidence>
<evidence type="ECO:0000313" key="8">
    <source>
        <dbReference type="Proteomes" id="UP001267426"/>
    </source>
</evidence>
<sequence>MATAAPVSAARPVRVRRFAAAFLDGALALTLALVPAALTPGAFKGRMFGVGLLLGAAYLLLRDGLPYAEWGPRSLGKRWLGLRPYCVGGAALTWEVSARRNATVGGALAVWALIYLAGGFRGIPFGGFLLWAAVAVVVIEAVLVAIDPVGRRLGDRIAQTRVVEARA</sequence>
<dbReference type="Pfam" id="PF06271">
    <property type="entry name" value="RDD"/>
    <property type="match status" value="1"/>
</dbReference>
<dbReference type="InterPro" id="IPR010432">
    <property type="entry name" value="RDD"/>
</dbReference>
<keyword evidence="3 5" id="KW-1133">Transmembrane helix</keyword>
<evidence type="ECO:0000313" key="7">
    <source>
        <dbReference type="EMBL" id="MDT0632407.1"/>
    </source>
</evidence>
<feature type="transmembrane region" description="Helical" evidence="5">
    <location>
        <begin position="43"/>
        <end position="61"/>
    </location>
</feature>
<proteinExistence type="predicted"/>
<gene>
    <name evidence="7" type="ORF">RM540_11665</name>
</gene>
<evidence type="ECO:0000256" key="3">
    <source>
        <dbReference type="ARBA" id="ARBA00022989"/>
    </source>
</evidence>
<evidence type="ECO:0000256" key="1">
    <source>
        <dbReference type="ARBA" id="ARBA00004141"/>
    </source>
</evidence>
<evidence type="ECO:0000256" key="4">
    <source>
        <dbReference type="ARBA" id="ARBA00023136"/>
    </source>
</evidence>
<comment type="subcellular location">
    <subcellularLocation>
        <location evidence="1">Membrane</location>
        <topology evidence="1">Multi-pass membrane protein</topology>
    </subcellularLocation>
</comment>
<evidence type="ECO:0000256" key="2">
    <source>
        <dbReference type="ARBA" id="ARBA00022692"/>
    </source>
</evidence>
<keyword evidence="2 5" id="KW-0812">Transmembrane</keyword>
<comment type="caution">
    <text evidence="7">The sequence shown here is derived from an EMBL/GenBank/DDBJ whole genome shotgun (WGS) entry which is preliminary data.</text>
</comment>
<evidence type="ECO:0000259" key="6">
    <source>
        <dbReference type="Pfam" id="PF06271"/>
    </source>
</evidence>
<feature type="domain" description="RDD" evidence="6">
    <location>
        <begin position="14"/>
        <end position="158"/>
    </location>
</feature>
<name>A0ABU3BSZ4_9BACT</name>